<evidence type="ECO:0000256" key="1">
    <source>
        <dbReference type="SAM" id="MobiDB-lite"/>
    </source>
</evidence>
<dbReference type="EMBL" id="JAAOCD010000001">
    <property type="protein sequence ID" value="NHK97535.1"/>
    <property type="molecule type" value="Genomic_DNA"/>
</dbReference>
<dbReference type="PANTHER" id="PTHR37841:SF1">
    <property type="entry name" value="DUF3298 DOMAIN-CONTAINING PROTEIN"/>
    <property type="match status" value="1"/>
</dbReference>
<keyword evidence="2" id="KW-0732">Signal</keyword>
<dbReference type="RefSeq" id="WP_009858131.1">
    <property type="nucleotide sequence ID" value="NZ_JAAOCD010000001.1"/>
</dbReference>
<protein>
    <submittedName>
        <fullName evidence="3">WG repeat-containing protein</fullName>
    </submittedName>
</protein>
<dbReference type="Pfam" id="PF14903">
    <property type="entry name" value="WG_beta_rep"/>
    <property type="match status" value="3"/>
</dbReference>
<organism evidence="3 4">
    <name type="scientific">Rubrivivax benzoatilyticus</name>
    <dbReference type="NCBI Taxonomy" id="316997"/>
    <lineage>
        <taxon>Bacteria</taxon>
        <taxon>Pseudomonadati</taxon>
        <taxon>Pseudomonadota</taxon>
        <taxon>Betaproteobacteria</taxon>
        <taxon>Burkholderiales</taxon>
        <taxon>Sphaerotilaceae</taxon>
        <taxon>Rubrivivax</taxon>
    </lineage>
</organism>
<gene>
    <name evidence="3" type="ORF">G7087_04040</name>
</gene>
<feature type="chain" id="PRO_5045538970" evidence="2">
    <location>
        <begin position="21"/>
        <end position="507"/>
    </location>
</feature>
<feature type="region of interest" description="Disordered" evidence="1">
    <location>
        <begin position="259"/>
        <end position="281"/>
    </location>
</feature>
<dbReference type="Proteomes" id="UP000802098">
    <property type="component" value="Unassembled WGS sequence"/>
</dbReference>
<dbReference type="InterPro" id="IPR032774">
    <property type="entry name" value="WG_beta_rep"/>
</dbReference>
<evidence type="ECO:0000256" key="2">
    <source>
        <dbReference type="SAM" id="SignalP"/>
    </source>
</evidence>
<evidence type="ECO:0000313" key="4">
    <source>
        <dbReference type="Proteomes" id="UP000802098"/>
    </source>
</evidence>
<reference evidence="3 4" key="1">
    <citation type="submission" date="2020-03" db="EMBL/GenBank/DDBJ databases">
        <title>Rubrivivax benzoatilyticus JA2 (sequenced after 10 years sub-culturing).</title>
        <authorList>
            <person name="Gupta D."/>
            <person name="Chintalapati S."/>
            <person name="Chintalapati V.R."/>
        </authorList>
    </citation>
    <scope>NUCLEOTIDE SEQUENCE [LARGE SCALE GENOMIC DNA]</scope>
    <source>
        <strain evidence="3 4">JA2-Mal</strain>
    </source>
</reference>
<dbReference type="PANTHER" id="PTHR37841">
    <property type="entry name" value="GLR2918 PROTEIN"/>
    <property type="match status" value="1"/>
</dbReference>
<keyword evidence="4" id="KW-1185">Reference proteome</keyword>
<feature type="signal peptide" evidence="2">
    <location>
        <begin position="1"/>
        <end position="20"/>
    </location>
</feature>
<feature type="compositionally biased region" description="Basic and acidic residues" evidence="1">
    <location>
        <begin position="264"/>
        <end position="281"/>
    </location>
</feature>
<comment type="caution">
    <text evidence="3">The sequence shown here is derived from an EMBL/GenBank/DDBJ whole genome shotgun (WGS) entry which is preliminary data.</text>
</comment>
<accession>A0ABX0HR45</accession>
<evidence type="ECO:0000313" key="3">
    <source>
        <dbReference type="EMBL" id="NHK97535.1"/>
    </source>
</evidence>
<proteinExistence type="predicted"/>
<sequence>MRPRLALLLTLLSCGAAASAAPTGPVVDLERSWRLELAPRLDDGSWATVRLDLNARVWTLMGEPVVFCTATWKLGTVQLKTPRSGDRVFDHIRSNTPAAAWKRVALTEARFVVPLDRRLGGGRVDTAWIVCDIGAAYPEGDPRPSFNVPGSPPWGRLLLNRVPGLDGDKALQGADHWLPADEARRFLADPGTTLRASAHQLDTLRLTLDVDALRAFDERVLADEEARELERRRQGRRGAAADPMSAMFDEVDAEVLPRRQAAASERDAAADRQQAERAEARRQRVERLRCAGARDLDSGGASFAAAAAAALATAQRCVGRLEAFRDAASGRWGYRAPSGETRVEPRWQAVLPFADGRGGVHDGKVWRLVDRDGQIVGEGRWKALRRFAEGLAPASDGERWGLVDADGRWVLAPRYDDLAEFSDGLAAFAERGAWGYVDAQGRVVVPARYRRAEPFAAGVARVTRLAGRSGRCDSYREDWEQLEIDRQGRELRTVRTWTERGELCLSR</sequence>
<name>A0ABX0HR45_9BURK</name>